<name>A0ABU7A516_9TELE</name>
<gene>
    <name evidence="1" type="ORF">ATANTOWER_001295</name>
</gene>
<sequence>IVVPVRAQTPTPLYSVSSCTGTLEKIPGKLFCKSTHYFSDHSPDFSRSEPFAAYCTLTCLFVLQCSPLRRCLFWKKEQHRLHYPYTVYCQQQNSDSMDLLTSSWTLSFIDTSRSFPET</sequence>
<protein>
    <submittedName>
        <fullName evidence="1">Uncharacterized protein</fullName>
    </submittedName>
</protein>
<comment type="caution">
    <text evidence="1">The sequence shown here is derived from an EMBL/GenBank/DDBJ whole genome shotgun (WGS) entry which is preliminary data.</text>
</comment>
<feature type="non-terminal residue" evidence="1">
    <location>
        <position position="1"/>
    </location>
</feature>
<dbReference type="EMBL" id="JAHUTI010001130">
    <property type="protein sequence ID" value="MED6232705.1"/>
    <property type="molecule type" value="Genomic_DNA"/>
</dbReference>
<evidence type="ECO:0000313" key="1">
    <source>
        <dbReference type="EMBL" id="MED6232705.1"/>
    </source>
</evidence>
<proteinExistence type="predicted"/>
<reference evidence="1 2" key="1">
    <citation type="submission" date="2021-07" db="EMBL/GenBank/DDBJ databases">
        <authorList>
            <person name="Palmer J.M."/>
        </authorList>
    </citation>
    <scope>NUCLEOTIDE SEQUENCE [LARGE SCALE GENOMIC DNA]</scope>
    <source>
        <strain evidence="1 2">AT_MEX2019</strain>
        <tissue evidence="1">Muscle</tissue>
    </source>
</reference>
<organism evidence="1 2">
    <name type="scientific">Ataeniobius toweri</name>
    <dbReference type="NCBI Taxonomy" id="208326"/>
    <lineage>
        <taxon>Eukaryota</taxon>
        <taxon>Metazoa</taxon>
        <taxon>Chordata</taxon>
        <taxon>Craniata</taxon>
        <taxon>Vertebrata</taxon>
        <taxon>Euteleostomi</taxon>
        <taxon>Actinopterygii</taxon>
        <taxon>Neopterygii</taxon>
        <taxon>Teleostei</taxon>
        <taxon>Neoteleostei</taxon>
        <taxon>Acanthomorphata</taxon>
        <taxon>Ovalentaria</taxon>
        <taxon>Atherinomorphae</taxon>
        <taxon>Cyprinodontiformes</taxon>
        <taxon>Goodeidae</taxon>
        <taxon>Ataeniobius</taxon>
    </lineage>
</organism>
<dbReference type="Proteomes" id="UP001345963">
    <property type="component" value="Unassembled WGS sequence"/>
</dbReference>
<evidence type="ECO:0000313" key="2">
    <source>
        <dbReference type="Proteomes" id="UP001345963"/>
    </source>
</evidence>
<keyword evidence="2" id="KW-1185">Reference proteome</keyword>
<accession>A0ABU7A516</accession>